<dbReference type="Proteomes" id="UP000663879">
    <property type="component" value="Unassembled WGS sequence"/>
</dbReference>
<evidence type="ECO:0000313" key="2">
    <source>
        <dbReference type="EMBL" id="CAF0821956.1"/>
    </source>
</evidence>
<comment type="caution">
    <text evidence="2">The sequence shown here is derived from an EMBL/GenBank/DDBJ whole genome shotgun (WGS) entry which is preliminary data.</text>
</comment>
<reference evidence="2" key="1">
    <citation type="submission" date="2021-02" db="EMBL/GenBank/DDBJ databases">
        <authorList>
            <person name="Nowell W R."/>
        </authorList>
    </citation>
    <scope>NUCLEOTIDE SEQUENCE</scope>
    <source>
        <strain evidence="2">Ploen Becks lab</strain>
    </source>
</reference>
<accession>A0A813UDL0</accession>
<evidence type="ECO:0000313" key="3">
    <source>
        <dbReference type="Proteomes" id="UP000663879"/>
    </source>
</evidence>
<evidence type="ECO:0000259" key="1">
    <source>
        <dbReference type="PROSITE" id="PS51061"/>
    </source>
</evidence>
<dbReference type="Gene3D" id="3.30.1370.50">
    <property type="entry name" value="R3H-like domain"/>
    <property type="match status" value="1"/>
</dbReference>
<feature type="domain" description="R3H" evidence="1">
    <location>
        <begin position="54"/>
        <end position="116"/>
    </location>
</feature>
<name>A0A813UDL0_9BILA</name>
<sequence>MSTIYKKQKKNDDVYEDDDVYEVEHIDSIKFNLPLYESNTICPFEEIEDFNKFCDFEKEIEERLKVFCESDKEFIKLYNLDNDRRNQVHTIAAFYGLRHETFNRDSEDCFIVSKLSYSKDNSNRVKTQSELVKATCSKLAVYENVEEVLKSPKRRGRPKNTKRRKNYRFRIFIFIII</sequence>
<proteinExistence type="predicted"/>
<dbReference type="AlphaFoldDB" id="A0A813UDL0"/>
<dbReference type="OrthoDB" id="10215956at2759"/>
<dbReference type="SUPFAM" id="SSF82708">
    <property type="entry name" value="R3H domain"/>
    <property type="match status" value="1"/>
</dbReference>
<dbReference type="InterPro" id="IPR001374">
    <property type="entry name" value="R3H_dom"/>
</dbReference>
<dbReference type="PROSITE" id="PS51061">
    <property type="entry name" value="R3H"/>
    <property type="match status" value="1"/>
</dbReference>
<dbReference type="Pfam" id="PF01424">
    <property type="entry name" value="R3H"/>
    <property type="match status" value="1"/>
</dbReference>
<organism evidence="2 3">
    <name type="scientific">Brachionus calyciflorus</name>
    <dbReference type="NCBI Taxonomy" id="104777"/>
    <lineage>
        <taxon>Eukaryota</taxon>
        <taxon>Metazoa</taxon>
        <taxon>Spiralia</taxon>
        <taxon>Gnathifera</taxon>
        <taxon>Rotifera</taxon>
        <taxon>Eurotatoria</taxon>
        <taxon>Monogononta</taxon>
        <taxon>Pseudotrocha</taxon>
        <taxon>Ploima</taxon>
        <taxon>Brachionidae</taxon>
        <taxon>Brachionus</taxon>
    </lineage>
</organism>
<keyword evidence="3" id="KW-1185">Reference proteome</keyword>
<gene>
    <name evidence="2" type="ORF">OXX778_LOCUS7514</name>
</gene>
<dbReference type="CDD" id="cd02325">
    <property type="entry name" value="R3H"/>
    <property type="match status" value="1"/>
</dbReference>
<dbReference type="InterPro" id="IPR036867">
    <property type="entry name" value="R3H_dom_sf"/>
</dbReference>
<protein>
    <recommendedName>
        <fullName evidence="1">R3H domain-containing protein</fullName>
    </recommendedName>
</protein>
<dbReference type="GO" id="GO:0003676">
    <property type="term" value="F:nucleic acid binding"/>
    <property type="evidence" value="ECO:0007669"/>
    <property type="project" value="UniProtKB-UniRule"/>
</dbReference>
<dbReference type="EMBL" id="CAJNOC010000962">
    <property type="protein sequence ID" value="CAF0821956.1"/>
    <property type="molecule type" value="Genomic_DNA"/>
</dbReference>